<protein>
    <submittedName>
        <fullName evidence="8">Sodium/potassium/calcium exchanger 6</fullName>
    </submittedName>
</protein>
<evidence type="ECO:0000256" key="1">
    <source>
        <dbReference type="ARBA" id="ARBA00004141"/>
    </source>
</evidence>
<keyword evidence="5 6" id="KW-0472">Membrane</keyword>
<name>A0A196SJP6_BLAHN</name>
<keyword evidence="4 6" id="KW-1133">Transmembrane helix</keyword>
<feature type="transmembrane region" description="Helical" evidence="6">
    <location>
        <begin position="466"/>
        <end position="488"/>
    </location>
</feature>
<dbReference type="Proteomes" id="UP000078348">
    <property type="component" value="Unassembled WGS sequence"/>
</dbReference>
<feature type="domain" description="Sodium/calcium exchanger membrane region" evidence="7">
    <location>
        <begin position="446"/>
        <end position="594"/>
    </location>
</feature>
<evidence type="ECO:0000256" key="4">
    <source>
        <dbReference type="ARBA" id="ARBA00022989"/>
    </source>
</evidence>
<dbReference type="GO" id="GO:0008324">
    <property type="term" value="F:monoatomic cation transmembrane transporter activity"/>
    <property type="evidence" value="ECO:0007669"/>
    <property type="project" value="TreeGrafter"/>
</dbReference>
<dbReference type="InterPro" id="IPR051359">
    <property type="entry name" value="CaCA_antiporter"/>
</dbReference>
<dbReference type="PANTHER" id="PTHR12266:SF0">
    <property type="entry name" value="MITOCHONDRIAL SODIUM_CALCIUM EXCHANGER PROTEIN"/>
    <property type="match status" value="1"/>
</dbReference>
<feature type="transmembrane region" description="Helical" evidence="6">
    <location>
        <begin position="196"/>
        <end position="215"/>
    </location>
</feature>
<feature type="transmembrane region" description="Helical" evidence="6">
    <location>
        <begin position="221"/>
        <end position="241"/>
    </location>
</feature>
<evidence type="ECO:0000256" key="6">
    <source>
        <dbReference type="SAM" id="Phobius"/>
    </source>
</evidence>
<feature type="transmembrane region" description="Helical" evidence="6">
    <location>
        <begin position="134"/>
        <end position="157"/>
    </location>
</feature>
<evidence type="ECO:0000256" key="3">
    <source>
        <dbReference type="ARBA" id="ARBA00022692"/>
    </source>
</evidence>
<comment type="subcellular location">
    <subcellularLocation>
        <location evidence="1">Membrane</location>
        <topology evidence="1">Multi-pass membrane protein</topology>
    </subcellularLocation>
</comment>
<feature type="domain" description="Sodium/calcium exchanger membrane region" evidence="7">
    <location>
        <begin position="99"/>
        <end position="239"/>
    </location>
</feature>
<evidence type="ECO:0000313" key="9">
    <source>
        <dbReference type="Proteomes" id="UP000078348"/>
    </source>
</evidence>
<dbReference type="OrthoDB" id="407410at2759"/>
<dbReference type="AlphaFoldDB" id="A0A196SJP6"/>
<feature type="transmembrane region" description="Helical" evidence="6">
    <location>
        <begin position="439"/>
        <end position="460"/>
    </location>
</feature>
<sequence>MTHSSHTLSKALVYALVVIALCTSSGFFLPNGMKRQSENTGLESFFQLAEGNNTCAYEIMEKYDCEEVGCTDQANYINYLYLQNCSGQGARVWYSILWVVILVLLLCLLASTADDYFCVVMDCIVEKLHIPPSIAGVTFLAFGNGAPDVFSLVISVLSGMTEIGVGANVGAGLFITTVVAGSVAVFSNCEVNKHAFLRDILFYTLCITYLIFVFFDKRIKLWEAIGFLVLYAIYITIVFLTPKKTKSPADKPILDSLTDTTQDPLLFSPGSPSADGKQGTGMQISAVVEAKLHAEPAKHIIEELVEKQSPNAELEKVLVAEEAPDTFDRRSVKELWSHAFAAFKERSFLGKLDYVLEYPFTLLRDMTCPIVADDRWNKYWLLITSFGAPFAFAVFAGMDISGPAFGAFPLWALLLIISVLFLLGNIFLTSFEQPLTGGFYLVILVLTGFVLSVLWISAIANELVSLLNAIGLMLNISPVILGLTILAWGNSLGDIVADVSLAIQGYPQMAVGGVFASPMFNMLIGMGSALTISCVKKGTTDLGKDTASINLTFVFLMISLVSSIIAVPSMKYKIKKGYGAYLYCLYGVYLVLNILVALNVIRIPFIMPN</sequence>
<feature type="transmembrane region" description="Helical" evidence="6">
    <location>
        <begin position="509"/>
        <end position="529"/>
    </location>
</feature>
<comment type="caution">
    <text evidence="8">The sequence shown here is derived from an EMBL/GenBank/DDBJ whole genome shotgun (WGS) entry which is preliminary data.</text>
</comment>
<feature type="transmembrane region" description="Helical" evidence="6">
    <location>
        <begin position="379"/>
        <end position="398"/>
    </location>
</feature>
<organism evidence="8 9">
    <name type="scientific">Blastocystis sp. subtype 1 (strain ATCC 50177 / NandII)</name>
    <dbReference type="NCBI Taxonomy" id="478820"/>
    <lineage>
        <taxon>Eukaryota</taxon>
        <taxon>Sar</taxon>
        <taxon>Stramenopiles</taxon>
        <taxon>Bigyra</taxon>
        <taxon>Opalozoa</taxon>
        <taxon>Opalinata</taxon>
        <taxon>Blastocystidae</taxon>
        <taxon>Blastocystis</taxon>
    </lineage>
</organism>
<keyword evidence="2" id="KW-0813">Transport</keyword>
<evidence type="ECO:0000259" key="7">
    <source>
        <dbReference type="Pfam" id="PF01699"/>
    </source>
</evidence>
<gene>
    <name evidence="8" type="ORF">AV274_0974</name>
</gene>
<evidence type="ECO:0000256" key="5">
    <source>
        <dbReference type="ARBA" id="ARBA00023136"/>
    </source>
</evidence>
<dbReference type="Pfam" id="PF01699">
    <property type="entry name" value="Na_Ca_ex"/>
    <property type="match status" value="2"/>
</dbReference>
<dbReference type="STRING" id="478820.A0A196SJP6"/>
<dbReference type="InterPro" id="IPR004837">
    <property type="entry name" value="NaCa_Exmemb"/>
</dbReference>
<evidence type="ECO:0000313" key="8">
    <source>
        <dbReference type="EMBL" id="OAO17263.1"/>
    </source>
</evidence>
<reference evidence="8 9" key="1">
    <citation type="submission" date="2016-05" db="EMBL/GenBank/DDBJ databases">
        <title>Nuclear genome of Blastocystis sp. subtype 1 NandII.</title>
        <authorList>
            <person name="Gentekaki E."/>
            <person name="Curtis B."/>
            <person name="Stairs C."/>
            <person name="Eme L."/>
            <person name="Herman E."/>
            <person name="Klimes V."/>
            <person name="Arias M.C."/>
            <person name="Elias M."/>
            <person name="Hilliou F."/>
            <person name="Klute M."/>
            <person name="Malik S.-B."/>
            <person name="Pightling A."/>
            <person name="Rachubinski R."/>
            <person name="Salas D."/>
            <person name="Schlacht A."/>
            <person name="Suga H."/>
            <person name="Archibald J."/>
            <person name="Ball S.G."/>
            <person name="Clark G."/>
            <person name="Dacks J."/>
            <person name="Van Der Giezen M."/>
            <person name="Tsaousis A."/>
            <person name="Roger A."/>
        </authorList>
    </citation>
    <scope>NUCLEOTIDE SEQUENCE [LARGE SCALE GENOMIC DNA]</scope>
    <source>
        <strain evidence="9">ATCC 50177 / NandII</strain>
    </source>
</reference>
<feature type="transmembrane region" description="Helical" evidence="6">
    <location>
        <begin position="92"/>
        <end position="113"/>
    </location>
</feature>
<keyword evidence="3 6" id="KW-0812">Transmembrane</keyword>
<keyword evidence="9" id="KW-1185">Reference proteome</keyword>
<dbReference type="InterPro" id="IPR044880">
    <property type="entry name" value="NCX_ion-bd_dom_sf"/>
</dbReference>
<feature type="transmembrane region" description="Helical" evidence="6">
    <location>
        <begin position="169"/>
        <end position="189"/>
    </location>
</feature>
<dbReference type="GO" id="GO:0016020">
    <property type="term" value="C:membrane"/>
    <property type="evidence" value="ECO:0007669"/>
    <property type="project" value="UniProtKB-SubCell"/>
</dbReference>
<evidence type="ECO:0000256" key="2">
    <source>
        <dbReference type="ARBA" id="ARBA00022448"/>
    </source>
</evidence>
<feature type="transmembrane region" description="Helical" evidence="6">
    <location>
        <begin position="404"/>
        <end position="427"/>
    </location>
</feature>
<accession>A0A196SJP6</accession>
<feature type="transmembrane region" description="Helical" evidence="6">
    <location>
        <begin position="580"/>
        <end position="601"/>
    </location>
</feature>
<proteinExistence type="predicted"/>
<feature type="transmembrane region" description="Helical" evidence="6">
    <location>
        <begin position="12"/>
        <end position="29"/>
    </location>
</feature>
<dbReference type="Gene3D" id="1.20.1420.30">
    <property type="entry name" value="NCX, central ion-binding region"/>
    <property type="match status" value="2"/>
</dbReference>
<feature type="transmembrane region" description="Helical" evidence="6">
    <location>
        <begin position="549"/>
        <end position="568"/>
    </location>
</feature>
<dbReference type="PANTHER" id="PTHR12266">
    <property type="entry name" value="NA+/CA2+ K+ INDEPENDENT EXCHANGER"/>
    <property type="match status" value="1"/>
</dbReference>
<dbReference type="EMBL" id="LXWW01000037">
    <property type="protein sequence ID" value="OAO17263.1"/>
    <property type="molecule type" value="Genomic_DNA"/>
</dbReference>